<dbReference type="VEuPathDB" id="FungiDB:TREMEDRAFT_70349"/>
<dbReference type="Gene3D" id="2.30.29.30">
    <property type="entry name" value="Pleckstrin-homology domain (PH domain)/Phosphotyrosine-binding domain (PTB)"/>
    <property type="match status" value="1"/>
</dbReference>
<dbReference type="SUPFAM" id="SSF140383">
    <property type="entry name" value="BSD domain-like"/>
    <property type="match status" value="2"/>
</dbReference>
<keyword evidence="4" id="KW-0805">Transcription regulation</keyword>
<dbReference type="STRING" id="5217.A0A4Q1BPQ9"/>
<comment type="subcellular location">
    <subcellularLocation>
        <location evidence="1">Nucleus</location>
    </subcellularLocation>
</comment>
<evidence type="ECO:0000256" key="4">
    <source>
        <dbReference type="ARBA" id="ARBA00023015"/>
    </source>
</evidence>
<dbReference type="InterPro" id="IPR035925">
    <property type="entry name" value="BSD_dom_sf"/>
</dbReference>
<feature type="region of interest" description="Disordered" evidence="7">
    <location>
        <begin position="104"/>
        <end position="145"/>
    </location>
</feature>
<sequence length="610" mass="67471">MSSSTDVTLQFSAELKKVPGILSVTPTAVAWVPNVPGTMDRQSQNLNRAIAMFASKPTSPRISLKITFKDDIPSGGLTFTFTSPTSSSDRTAVQDHLIPYITANRAASAPTPAGPSTPLTGSTPGTPSAVAKGKRKADGTPDAPVRTQGLEFKIRRRVLEKNPNLKLLHRELVLGGQIQEEEFWDGREALLHAEEMEYAQRPGRPSRLLDDLKKVESGPVVLNITKELTREIFEEFPVVQDAYAKFVPGVSISEAEFWSRYFTSQLWEQHRASVRKSTAEEGAKRRDPIFDQYLEEPDWDAQPKHAPSDQIERFLDLSATEEDHGEAITVRDVTMQAGRERSSLPLMRRFNDHSQKLLRAGRDPSRLSESTLPEDVNIYNEIDLEDLHSPAASGTITLRVRDEPNRKDGKEKGLLPGKTPEELASLAQIETRRILNWTPDLSSVSLQPPAGGWQANRLASTSTGDEAQQAEAYEKYAAQRDGQSAAIQVVKDMYVASNLERVELPPIPDELLHQIRSCHNAATEFLRQYYSATLPNPSNPNLTPAAVSARSTRATKMAQYLRGTEAKVNAVVHTAQIAGVDPERVRAVMSCTVGAVRLALVREERRKGFS</sequence>
<evidence type="ECO:0000256" key="7">
    <source>
        <dbReference type="SAM" id="MobiDB-lite"/>
    </source>
</evidence>
<evidence type="ECO:0000256" key="1">
    <source>
        <dbReference type="ARBA" id="ARBA00004123"/>
    </source>
</evidence>
<dbReference type="GO" id="GO:0006351">
    <property type="term" value="P:DNA-templated transcription"/>
    <property type="evidence" value="ECO:0007669"/>
    <property type="project" value="InterPro"/>
</dbReference>
<evidence type="ECO:0000256" key="2">
    <source>
        <dbReference type="ARBA" id="ARBA00009448"/>
    </source>
</evidence>
<dbReference type="FunCoup" id="A0A4Q1BPQ9">
    <property type="interactions" value="503"/>
</dbReference>
<dbReference type="InParanoid" id="A0A4Q1BPQ9"/>
<dbReference type="PANTHER" id="PTHR12856">
    <property type="entry name" value="TRANSCRIPTION INITIATION FACTOR IIH-RELATED"/>
    <property type="match status" value="1"/>
</dbReference>
<dbReference type="Pfam" id="PF03909">
    <property type="entry name" value="BSD"/>
    <property type="match status" value="1"/>
</dbReference>
<dbReference type="GO" id="GO:0000439">
    <property type="term" value="C:transcription factor TFIIH core complex"/>
    <property type="evidence" value="ECO:0007669"/>
    <property type="project" value="InterPro"/>
</dbReference>
<evidence type="ECO:0000313" key="9">
    <source>
        <dbReference type="EMBL" id="RXK39863.1"/>
    </source>
</evidence>
<dbReference type="EMBL" id="SDIL01000025">
    <property type="protein sequence ID" value="RXK39863.1"/>
    <property type="molecule type" value="Genomic_DNA"/>
</dbReference>
<dbReference type="CDD" id="cd13229">
    <property type="entry name" value="PH_TFIIH"/>
    <property type="match status" value="1"/>
</dbReference>
<evidence type="ECO:0000256" key="6">
    <source>
        <dbReference type="ARBA" id="ARBA00023242"/>
    </source>
</evidence>
<feature type="domain" description="BSD" evidence="8">
    <location>
        <begin position="154"/>
        <end position="195"/>
    </location>
</feature>
<keyword evidence="5" id="KW-0804">Transcription</keyword>
<evidence type="ECO:0000256" key="3">
    <source>
        <dbReference type="ARBA" id="ARBA00022737"/>
    </source>
</evidence>
<dbReference type="GO" id="GO:0006289">
    <property type="term" value="P:nucleotide-excision repair"/>
    <property type="evidence" value="ECO:0007669"/>
    <property type="project" value="InterPro"/>
</dbReference>
<comment type="similarity">
    <text evidence="2">Belongs to the TFB1 family.</text>
</comment>
<feature type="compositionally biased region" description="Low complexity" evidence="7">
    <location>
        <begin position="106"/>
        <end position="129"/>
    </location>
</feature>
<dbReference type="AlphaFoldDB" id="A0A4Q1BPQ9"/>
<dbReference type="InterPro" id="IPR013876">
    <property type="entry name" value="TFIIH_BTF_p62_N"/>
</dbReference>
<keyword evidence="6" id="KW-0539">Nucleus</keyword>
<dbReference type="PROSITE" id="PS50858">
    <property type="entry name" value="BSD"/>
    <property type="match status" value="2"/>
</dbReference>
<proteinExistence type="inferred from homology"/>
<dbReference type="Gene3D" id="6.10.140.1200">
    <property type="match status" value="1"/>
</dbReference>
<keyword evidence="10" id="KW-1185">Reference proteome</keyword>
<feature type="domain" description="BSD" evidence="8">
    <location>
        <begin position="216"/>
        <end position="262"/>
    </location>
</feature>
<dbReference type="OrthoDB" id="360521at2759"/>
<gene>
    <name evidence="9" type="ORF">M231_02797</name>
</gene>
<dbReference type="Proteomes" id="UP000289152">
    <property type="component" value="Unassembled WGS sequence"/>
</dbReference>
<evidence type="ECO:0000256" key="5">
    <source>
        <dbReference type="ARBA" id="ARBA00023163"/>
    </source>
</evidence>
<keyword evidence="3" id="KW-0677">Repeat</keyword>
<evidence type="ECO:0000259" key="8">
    <source>
        <dbReference type="PROSITE" id="PS50858"/>
    </source>
</evidence>
<accession>A0A4Q1BPQ9</accession>
<evidence type="ECO:0000313" key="10">
    <source>
        <dbReference type="Proteomes" id="UP000289152"/>
    </source>
</evidence>
<dbReference type="Pfam" id="PF08567">
    <property type="entry name" value="PH_TFIIH"/>
    <property type="match status" value="1"/>
</dbReference>
<comment type="caution">
    <text evidence="9">The sequence shown here is derived from an EMBL/GenBank/DDBJ whole genome shotgun (WGS) entry which is preliminary data.</text>
</comment>
<name>A0A4Q1BPQ9_TREME</name>
<organism evidence="9 10">
    <name type="scientific">Tremella mesenterica</name>
    <name type="common">Jelly fungus</name>
    <dbReference type="NCBI Taxonomy" id="5217"/>
    <lineage>
        <taxon>Eukaryota</taxon>
        <taxon>Fungi</taxon>
        <taxon>Dikarya</taxon>
        <taxon>Basidiomycota</taxon>
        <taxon>Agaricomycotina</taxon>
        <taxon>Tremellomycetes</taxon>
        <taxon>Tremellales</taxon>
        <taxon>Tremellaceae</taxon>
        <taxon>Tremella</taxon>
    </lineage>
</organism>
<dbReference type="InterPro" id="IPR027079">
    <property type="entry name" value="Tfb1/GTF2H1"/>
</dbReference>
<reference evidence="9 10" key="1">
    <citation type="submission" date="2016-06" db="EMBL/GenBank/DDBJ databases">
        <title>Evolution of pathogenesis and genome organization in the Tremellales.</title>
        <authorList>
            <person name="Cuomo C."/>
            <person name="Litvintseva A."/>
            <person name="Heitman J."/>
            <person name="Chen Y."/>
            <person name="Sun S."/>
            <person name="Springer D."/>
            <person name="Dromer F."/>
            <person name="Young S."/>
            <person name="Zeng Q."/>
            <person name="Chapman S."/>
            <person name="Gujja S."/>
            <person name="Saif S."/>
            <person name="Birren B."/>
        </authorList>
    </citation>
    <scope>NUCLEOTIDE SEQUENCE [LARGE SCALE GENOMIC DNA]</scope>
    <source>
        <strain evidence="9 10">ATCC 28783</strain>
    </source>
</reference>
<dbReference type="InterPro" id="IPR011993">
    <property type="entry name" value="PH-like_dom_sf"/>
</dbReference>
<dbReference type="InterPro" id="IPR005607">
    <property type="entry name" value="BSD_dom"/>
</dbReference>
<protein>
    <recommendedName>
        <fullName evidence="8">BSD domain-containing protein</fullName>
    </recommendedName>
</protein>
<dbReference type="SUPFAM" id="SSF50729">
    <property type="entry name" value="PH domain-like"/>
    <property type="match status" value="1"/>
</dbReference>